<gene>
    <name evidence="1" type="ORF">KP509_01G096000</name>
</gene>
<dbReference type="OMA" id="QFILEDR"/>
<proteinExistence type="predicted"/>
<organism evidence="1 2">
    <name type="scientific">Ceratopteris richardii</name>
    <name type="common">Triangle waterfern</name>
    <dbReference type="NCBI Taxonomy" id="49495"/>
    <lineage>
        <taxon>Eukaryota</taxon>
        <taxon>Viridiplantae</taxon>
        <taxon>Streptophyta</taxon>
        <taxon>Embryophyta</taxon>
        <taxon>Tracheophyta</taxon>
        <taxon>Polypodiopsida</taxon>
        <taxon>Polypodiidae</taxon>
        <taxon>Polypodiales</taxon>
        <taxon>Pteridineae</taxon>
        <taxon>Pteridaceae</taxon>
        <taxon>Parkerioideae</taxon>
        <taxon>Ceratopteris</taxon>
    </lineage>
</organism>
<reference evidence="1" key="1">
    <citation type="submission" date="2021-08" db="EMBL/GenBank/DDBJ databases">
        <title>WGS assembly of Ceratopteris richardii.</title>
        <authorList>
            <person name="Marchant D.B."/>
            <person name="Chen G."/>
            <person name="Jenkins J."/>
            <person name="Shu S."/>
            <person name="Leebens-Mack J."/>
            <person name="Grimwood J."/>
            <person name="Schmutz J."/>
            <person name="Soltis P."/>
            <person name="Soltis D."/>
            <person name="Chen Z.-H."/>
        </authorList>
    </citation>
    <scope>NUCLEOTIDE SEQUENCE</scope>
    <source>
        <strain evidence="1">Whitten #5841</strain>
        <tissue evidence="1">Leaf</tissue>
    </source>
</reference>
<name>A0A8T2VNS0_CERRI</name>
<dbReference type="Proteomes" id="UP000825935">
    <property type="component" value="Chromosome 1"/>
</dbReference>
<accession>A0A8T2VNS0</accession>
<dbReference type="EMBL" id="CM035406">
    <property type="protein sequence ID" value="KAH7447195.1"/>
    <property type="molecule type" value="Genomic_DNA"/>
</dbReference>
<protein>
    <submittedName>
        <fullName evidence="1">Uncharacterized protein</fullName>
    </submittedName>
</protein>
<dbReference type="AlphaFoldDB" id="A0A8T2VNS0"/>
<comment type="caution">
    <text evidence="1">The sequence shown here is derived from an EMBL/GenBank/DDBJ whole genome shotgun (WGS) entry which is preliminary data.</text>
</comment>
<evidence type="ECO:0000313" key="1">
    <source>
        <dbReference type="EMBL" id="KAH7447195.1"/>
    </source>
</evidence>
<keyword evidence="2" id="KW-1185">Reference proteome</keyword>
<sequence>MSSLTSTSAPRITTRLLGRTDGLGIGLLRQQQSQLESIRLLRQLNWENEMEDLAVYMDGLAAEMKEVEKILAISRLAGSTVSMAGGVMIASAIIGGVLTGGLLTPLMAAGVVASTAAGVAALGREITQQFILEDRIIEAKDQLERHAELLQRMMGILQLLNRDFNVEDMELNVEDRISGIVVRMGGLLFSIKEVRKALGKVLATGGSKAAVKAGLNAAGKAAGAFVTIGWAVYDVISASKALQNGGESCSLFSNIAKTVRDIKEDVCREVATLSN</sequence>
<evidence type="ECO:0000313" key="2">
    <source>
        <dbReference type="Proteomes" id="UP000825935"/>
    </source>
</evidence>